<keyword evidence="2 6" id="KW-0067">ATP-binding</keyword>
<evidence type="ECO:0000256" key="2">
    <source>
        <dbReference type="ARBA" id="ARBA00022840"/>
    </source>
</evidence>
<dbReference type="KEGG" id="ehx:EMIHUDRAFT_437298"/>
<dbReference type="SUPFAM" id="SSF51045">
    <property type="entry name" value="WW domain"/>
    <property type="match status" value="1"/>
</dbReference>
<evidence type="ECO:0000256" key="4">
    <source>
        <dbReference type="ARBA" id="ARBA00023175"/>
    </source>
</evidence>
<dbReference type="PaxDb" id="2903-EOD12642"/>
<dbReference type="GO" id="GO:0016459">
    <property type="term" value="C:myosin complex"/>
    <property type="evidence" value="ECO:0007669"/>
    <property type="project" value="UniProtKB-KW"/>
</dbReference>
<dbReference type="HOGENOM" id="CLU_255684_0_0_1"/>
<dbReference type="Gene3D" id="1.20.120.720">
    <property type="entry name" value="Myosin VI head, motor domain, U50 subdomain"/>
    <property type="match status" value="1"/>
</dbReference>
<evidence type="ECO:0008006" key="12">
    <source>
        <dbReference type="Google" id="ProtNLM"/>
    </source>
</evidence>
<feature type="compositionally biased region" description="Basic and acidic residues" evidence="7">
    <location>
        <begin position="1304"/>
        <end position="1316"/>
    </location>
</feature>
<evidence type="ECO:0000256" key="7">
    <source>
        <dbReference type="SAM" id="MobiDB-lite"/>
    </source>
</evidence>
<dbReference type="PANTHER" id="PTHR13140">
    <property type="entry name" value="MYOSIN"/>
    <property type="match status" value="1"/>
</dbReference>
<dbReference type="OMA" id="APWIFEN"/>
<keyword evidence="1 6" id="KW-0547">Nucleotide-binding</keyword>
<comment type="similarity">
    <text evidence="6">Belongs to the TRAFAC class myosin-kinesin ATPase superfamily. Myosin family.</text>
</comment>
<feature type="compositionally biased region" description="Low complexity" evidence="7">
    <location>
        <begin position="1119"/>
        <end position="1128"/>
    </location>
</feature>
<dbReference type="GO" id="GO:0051015">
    <property type="term" value="F:actin filament binding"/>
    <property type="evidence" value="ECO:0007669"/>
    <property type="project" value="TreeGrafter"/>
</dbReference>
<evidence type="ECO:0000313" key="11">
    <source>
        <dbReference type="Proteomes" id="UP000013827"/>
    </source>
</evidence>
<evidence type="ECO:0000259" key="9">
    <source>
        <dbReference type="PROSITE" id="PS51456"/>
    </source>
</evidence>
<feature type="compositionally biased region" description="Basic and acidic residues" evidence="7">
    <location>
        <begin position="918"/>
        <end position="933"/>
    </location>
</feature>
<dbReference type="eggNOG" id="KOG0161">
    <property type="taxonomic scope" value="Eukaryota"/>
</dbReference>
<protein>
    <recommendedName>
        <fullName evidence="12">Myosin motor domain-containing protein</fullName>
    </recommendedName>
</protein>
<evidence type="ECO:0000313" key="10">
    <source>
        <dbReference type="EnsemblProtists" id="EOD12642"/>
    </source>
</evidence>
<dbReference type="PROSITE" id="PS50096">
    <property type="entry name" value="IQ"/>
    <property type="match status" value="1"/>
</dbReference>
<dbReference type="Gene3D" id="3.30.1470.10">
    <property type="entry name" value="Photosystem I PsaD, reaction center subunit II"/>
    <property type="match status" value="1"/>
</dbReference>
<dbReference type="PANTHER" id="PTHR13140:SF706">
    <property type="entry name" value="DILUTE CLASS UNCONVENTIONAL MYOSIN, ISOFORM C"/>
    <property type="match status" value="1"/>
</dbReference>
<feature type="region of interest" description="Actin-binding" evidence="6">
    <location>
        <begin position="578"/>
        <end position="600"/>
    </location>
</feature>
<dbReference type="InterPro" id="IPR036961">
    <property type="entry name" value="Kinesin_motor_dom_sf"/>
</dbReference>
<dbReference type="GO" id="GO:0005524">
    <property type="term" value="F:ATP binding"/>
    <property type="evidence" value="ECO:0007669"/>
    <property type="project" value="UniProtKB-UniRule"/>
</dbReference>
<feature type="domain" description="WW" evidence="8">
    <location>
        <begin position="990"/>
        <end position="1023"/>
    </location>
</feature>
<evidence type="ECO:0000256" key="5">
    <source>
        <dbReference type="ARBA" id="ARBA00023203"/>
    </source>
</evidence>
<keyword evidence="5 6" id="KW-0009">Actin-binding</keyword>
<dbReference type="CDD" id="cd00124">
    <property type="entry name" value="MYSc"/>
    <property type="match status" value="1"/>
</dbReference>
<keyword evidence="11" id="KW-1185">Reference proteome</keyword>
<organism evidence="10 11">
    <name type="scientific">Emiliania huxleyi (strain CCMP1516)</name>
    <dbReference type="NCBI Taxonomy" id="280463"/>
    <lineage>
        <taxon>Eukaryota</taxon>
        <taxon>Haptista</taxon>
        <taxon>Haptophyta</taxon>
        <taxon>Prymnesiophyceae</taxon>
        <taxon>Isochrysidales</taxon>
        <taxon>Noelaerhabdaceae</taxon>
        <taxon>Emiliania</taxon>
    </lineage>
</organism>
<dbReference type="Proteomes" id="UP000013827">
    <property type="component" value="Unassembled WGS sequence"/>
</dbReference>
<name>A0A0D3IN07_EMIH1</name>
<reference evidence="11" key="1">
    <citation type="journal article" date="2013" name="Nature">
        <title>Pan genome of the phytoplankton Emiliania underpins its global distribution.</title>
        <authorList>
            <person name="Read B.A."/>
            <person name="Kegel J."/>
            <person name="Klute M.J."/>
            <person name="Kuo A."/>
            <person name="Lefebvre S.C."/>
            <person name="Maumus F."/>
            <person name="Mayer C."/>
            <person name="Miller J."/>
            <person name="Monier A."/>
            <person name="Salamov A."/>
            <person name="Young J."/>
            <person name="Aguilar M."/>
            <person name="Claverie J.M."/>
            <person name="Frickenhaus S."/>
            <person name="Gonzalez K."/>
            <person name="Herman E.K."/>
            <person name="Lin Y.C."/>
            <person name="Napier J."/>
            <person name="Ogata H."/>
            <person name="Sarno A.F."/>
            <person name="Shmutz J."/>
            <person name="Schroeder D."/>
            <person name="de Vargas C."/>
            <person name="Verret F."/>
            <person name="von Dassow P."/>
            <person name="Valentin K."/>
            <person name="Van de Peer Y."/>
            <person name="Wheeler G."/>
            <person name="Dacks J.B."/>
            <person name="Delwiche C.F."/>
            <person name="Dyhrman S.T."/>
            <person name="Glockner G."/>
            <person name="John U."/>
            <person name="Richards T."/>
            <person name="Worden A.Z."/>
            <person name="Zhang X."/>
            <person name="Grigoriev I.V."/>
            <person name="Allen A.E."/>
            <person name="Bidle K."/>
            <person name="Borodovsky M."/>
            <person name="Bowler C."/>
            <person name="Brownlee C."/>
            <person name="Cock J.M."/>
            <person name="Elias M."/>
            <person name="Gladyshev V.N."/>
            <person name="Groth M."/>
            <person name="Guda C."/>
            <person name="Hadaegh A."/>
            <person name="Iglesias-Rodriguez M.D."/>
            <person name="Jenkins J."/>
            <person name="Jones B.M."/>
            <person name="Lawson T."/>
            <person name="Leese F."/>
            <person name="Lindquist E."/>
            <person name="Lobanov A."/>
            <person name="Lomsadze A."/>
            <person name="Malik S.B."/>
            <person name="Marsh M.E."/>
            <person name="Mackinder L."/>
            <person name="Mock T."/>
            <person name="Mueller-Roeber B."/>
            <person name="Pagarete A."/>
            <person name="Parker M."/>
            <person name="Probert I."/>
            <person name="Quesneville H."/>
            <person name="Raines C."/>
            <person name="Rensing S.A."/>
            <person name="Riano-Pachon D.M."/>
            <person name="Richier S."/>
            <person name="Rokitta S."/>
            <person name="Shiraiwa Y."/>
            <person name="Soanes D.M."/>
            <person name="van der Giezen M."/>
            <person name="Wahlund T.M."/>
            <person name="Williams B."/>
            <person name="Wilson W."/>
            <person name="Wolfe G."/>
            <person name="Wurch L.L."/>
        </authorList>
    </citation>
    <scope>NUCLEOTIDE SEQUENCE</scope>
</reference>
<dbReference type="GO" id="GO:0007015">
    <property type="term" value="P:actin filament organization"/>
    <property type="evidence" value="ECO:0007669"/>
    <property type="project" value="TreeGrafter"/>
</dbReference>
<dbReference type="InterPro" id="IPR001609">
    <property type="entry name" value="Myosin_head_motor_dom-like"/>
</dbReference>
<proteinExistence type="inferred from homology"/>
<dbReference type="PRINTS" id="PR00193">
    <property type="entry name" value="MYOSINHEAVY"/>
</dbReference>
<feature type="region of interest" description="Disordered" evidence="7">
    <location>
        <begin position="1256"/>
        <end position="1328"/>
    </location>
</feature>
<dbReference type="GO" id="GO:0005737">
    <property type="term" value="C:cytoplasm"/>
    <property type="evidence" value="ECO:0007669"/>
    <property type="project" value="TreeGrafter"/>
</dbReference>
<feature type="region of interest" description="Disordered" evidence="7">
    <location>
        <begin position="864"/>
        <end position="885"/>
    </location>
</feature>
<keyword evidence="3 6" id="KW-0518">Myosin</keyword>
<dbReference type="GeneID" id="17258855"/>
<dbReference type="Gene3D" id="1.20.58.530">
    <property type="match status" value="1"/>
</dbReference>
<feature type="compositionally biased region" description="Basic and acidic residues" evidence="7">
    <location>
        <begin position="864"/>
        <end position="881"/>
    </location>
</feature>
<dbReference type="CDD" id="cd23767">
    <property type="entry name" value="IQCD"/>
    <property type="match status" value="1"/>
</dbReference>
<evidence type="ECO:0000259" key="8">
    <source>
        <dbReference type="PROSITE" id="PS50020"/>
    </source>
</evidence>
<evidence type="ECO:0000256" key="1">
    <source>
        <dbReference type="ARBA" id="ARBA00022741"/>
    </source>
</evidence>
<feature type="compositionally biased region" description="Low complexity" evidence="7">
    <location>
        <begin position="1280"/>
        <end position="1293"/>
    </location>
</feature>
<dbReference type="InterPro" id="IPR001202">
    <property type="entry name" value="WW_dom"/>
</dbReference>
<feature type="region of interest" description="Disordered" evidence="7">
    <location>
        <begin position="1104"/>
        <end position="1128"/>
    </location>
</feature>
<keyword evidence="4 6" id="KW-0505">Motor protein</keyword>
<dbReference type="GO" id="GO:0000146">
    <property type="term" value="F:microfilament motor activity"/>
    <property type="evidence" value="ECO:0007669"/>
    <property type="project" value="TreeGrafter"/>
</dbReference>
<dbReference type="RefSeq" id="XP_005765071.1">
    <property type="nucleotide sequence ID" value="XM_005765014.1"/>
</dbReference>
<dbReference type="CDD" id="cd00201">
    <property type="entry name" value="WW"/>
    <property type="match status" value="1"/>
</dbReference>
<evidence type="ECO:0000256" key="6">
    <source>
        <dbReference type="PROSITE-ProRule" id="PRU00782"/>
    </source>
</evidence>
<feature type="region of interest" description="Disordered" evidence="7">
    <location>
        <begin position="905"/>
        <end position="933"/>
    </location>
</feature>
<sequence length="1380" mass="149816">MADGALPREPGASDTPDLGQADTIDAGFVLDKLRTRHAHDAIYTRCGSVLIAVNPYKRMGLFSEAVLAQYKNAHSLPAEPPHTFEIASAAHRAMIHNGRSQAIIVSGESGAGKTESARHMMLYLRYVSNTSPELETRLYGSDPITEGFGCAKTVRNDNSSRMGKFTALNFDPSARIQGASLNTYLLEKTRVTQCGPGERSYHCFYALLRGASPALLKQLRLPSAEPSAYAYLAGGHTGESGGERTDKMLWAELETALAAQAWEGAALQELWQLIAGVLLLGNVRFDAANTDAAAVEGSSAPSVAGCEAVLGLQQGSLAKALTKRKLKVGGDMVEKDLSLVAAGDNRDALAKAIYSKLFDRLIVQINRALAEARNIYSPRATAHVIGIVDIFGFEIFEKNSLEQLCINFANEKLQALFTKTVFAETMRAYSEEGIDAADISYTDNGALIQTLEAPNTGLLAILSEECVVPKGSDEGFTEKVMAQHGKGGIIVRMKGVGPKDGFGINHFAGLVNYGTRAWLDKNKDPLNGDLVVLMQFSDNELLKELFTEPADVAPAAGDRKKFKSTKFKGVTDTFSAQLTDLVGTLDKCDLHFVRCFKSNDQKKPDLVEDAVITRQLNTSGVLDALRVARTGFPDRMPFDEFCGNFLVVPGLGTKAELAGKAPKDRVLALLQKLGVPGQKFRCGKARVFFASGMLEGLRTRRLEMQAKVAVAIQAAGRGHIARKAARQLRRVREEALQAMLSAAAQEDVEALRAAIADARAAGVHRYAAGEASVAGAEERVAALVAELRARREAEGALEKAIGAADIAALEVALQRAAGCKSDRALLERGERRLATLKEEEKRRKEEEARLAEIKRKNVAAAAEAEKKVAEERRKREAEMASRDAALVKQQTEAKLRQKEELIKQQSRIQEEAETADAESIRRSVAEEEEATQRAIEEEEVLRKQVLQELEADGVRFRSGTEDVLEYAVYLGMDLREDVGLLWIADQALQADDPEGWDQCESPNGDLYYMHEVTKQVLWQHPLDYQYQQLYLEEKKKGQGKLDRRGSSNGAVVAPPKHGGSRGIDAPPAGGPVGSSDDALRRVLQQLLGTSHTELKRLLTEPATCRARSSRHAQPPVPEPRACAPPHATTCAEPAAPRLPRRAGARALLCDSAQVAHGRRALRLLHVHLQDGRHVLLHGEEVVRVEGLLLLHRARPGRRQAREGELQHARVVRRQGALRPQGAGVHALRRRRLVRRQGEGRQVGAAVRAAARQLLELAAQPQPGRHDGGGARGGQRGRDGAGAAKGRSGAAERAAQARRPRRAHGAQEPRAEVEPHLQHVPARLPRPRDARLVQKHPAAPKARRAGGRIVPHGQGGGEQVQCGLQGALLGASGLRLCADRV</sequence>
<reference evidence="10" key="2">
    <citation type="submission" date="2024-10" db="UniProtKB">
        <authorList>
            <consortium name="EnsemblProtists"/>
        </authorList>
    </citation>
    <scope>IDENTIFICATION</scope>
</reference>
<dbReference type="STRING" id="2903.R1BSE1"/>
<dbReference type="Pfam" id="PF00063">
    <property type="entry name" value="Myosin_head"/>
    <property type="match status" value="1"/>
</dbReference>
<dbReference type="Gene3D" id="3.40.850.10">
    <property type="entry name" value="Kinesin motor domain"/>
    <property type="match status" value="1"/>
</dbReference>
<dbReference type="GO" id="GO:0016020">
    <property type="term" value="C:membrane"/>
    <property type="evidence" value="ECO:0007669"/>
    <property type="project" value="TreeGrafter"/>
</dbReference>
<dbReference type="Gene3D" id="1.20.5.4820">
    <property type="match status" value="1"/>
</dbReference>
<evidence type="ECO:0000256" key="3">
    <source>
        <dbReference type="ARBA" id="ARBA00023123"/>
    </source>
</evidence>
<dbReference type="PROSITE" id="PS51456">
    <property type="entry name" value="MYOSIN_MOTOR"/>
    <property type="match status" value="1"/>
</dbReference>
<dbReference type="InterPro" id="IPR036020">
    <property type="entry name" value="WW_dom_sf"/>
</dbReference>
<dbReference type="SUPFAM" id="SSF52540">
    <property type="entry name" value="P-loop containing nucleoside triphosphate hydrolases"/>
    <property type="match status" value="1"/>
</dbReference>
<accession>A0A0D3IN07</accession>
<dbReference type="InterPro" id="IPR027417">
    <property type="entry name" value="P-loop_NTPase"/>
</dbReference>
<feature type="binding site" evidence="6">
    <location>
        <begin position="107"/>
        <end position="114"/>
    </location>
    <ligand>
        <name>ATP</name>
        <dbReference type="ChEBI" id="CHEBI:30616"/>
    </ligand>
</feature>
<dbReference type="PROSITE" id="PS50020">
    <property type="entry name" value="WW_DOMAIN_2"/>
    <property type="match status" value="1"/>
</dbReference>
<feature type="region of interest" description="Disordered" evidence="7">
    <location>
        <begin position="1"/>
        <end position="20"/>
    </location>
</feature>
<dbReference type="Gene3D" id="1.10.10.820">
    <property type="match status" value="1"/>
</dbReference>
<feature type="domain" description="Myosin motor" evidence="9">
    <location>
        <begin position="13"/>
        <end position="702"/>
    </location>
</feature>
<dbReference type="EnsemblProtists" id="EOD12642">
    <property type="protein sequence ID" value="EOD12642"/>
    <property type="gene ID" value="EMIHUDRAFT_437298"/>
</dbReference>
<dbReference type="SMART" id="SM00242">
    <property type="entry name" value="MYSc"/>
    <property type="match status" value="1"/>
</dbReference>
<feature type="region of interest" description="Disordered" evidence="7">
    <location>
        <begin position="1037"/>
        <end position="1075"/>
    </location>
</feature>